<dbReference type="InterPro" id="IPR029058">
    <property type="entry name" value="AB_hydrolase_fold"/>
</dbReference>
<dbReference type="SUPFAM" id="SSF53474">
    <property type="entry name" value="alpha/beta-Hydrolases"/>
    <property type="match status" value="1"/>
</dbReference>
<protein>
    <recommendedName>
        <fullName evidence="2">AB hydrolase-1 domain-containing protein</fullName>
    </recommendedName>
</protein>
<organism evidence="3 4">
    <name type="scientific">Rhodofomes roseus</name>
    <dbReference type="NCBI Taxonomy" id="34475"/>
    <lineage>
        <taxon>Eukaryota</taxon>
        <taxon>Fungi</taxon>
        <taxon>Dikarya</taxon>
        <taxon>Basidiomycota</taxon>
        <taxon>Agaricomycotina</taxon>
        <taxon>Agaricomycetes</taxon>
        <taxon>Polyporales</taxon>
        <taxon>Rhodofomes</taxon>
    </lineage>
</organism>
<comment type="caution">
    <text evidence="3">The sequence shown here is derived from an EMBL/GenBank/DDBJ whole genome shotgun (WGS) entry which is preliminary data.</text>
</comment>
<dbReference type="Pfam" id="PF12697">
    <property type="entry name" value="Abhydrolase_6"/>
    <property type="match status" value="1"/>
</dbReference>
<proteinExistence type="predicted"/>
<feature type="region of interest" description="Disordered" evidence="1">
    <location>
        <begin position="1"/>
        <end position="21"/>
    </location>
</feature>
<dbReference type="STRING" id="34475.A0A4Y9Z1G3"/>
<dbReference type="EMBL" id="SEKV01000030">
    <property type="protein sequence ID" value="TFY68454.1"/>
    <property type="molecule type" value="Genomic_DNA"/>
</dbReference>
<name>A0A4Y9Z1G3_9APHY</name>
<dbReference type="Gene3D" id="3.40.50.1820">
    <property type="entry name" value="alpha/beta hydrolase"/>
    <property type="match status" value="1"/>
</dbReference>
<dbReference type="AlphaFoldDB" id="A0A4Y9Z1G3"/>
<reference evidence="3 4" key="1">
    <citation type="submission" date="2019-01" db="EMBL/GenBank/DDBJ databases">
        <title>Genome sequencing of the rare red list fungi Fomitopsis rosea.</title>
        <authorList>
            <person name="Buettner E."/>
            <person name="Kellner H."/>
        </authorList>
    </citation>
    <scope>NUCLEOTIDE SEQUENCE [LARGE SCALE GENOMIC DNA]</scope>
    <source>
        <strain evidence="3 4">DSM 105464</strain>
    </source>
</reference>
<evidence type="ECO:0000256" key="1">
    <source>
        <dbReference type="SAM" id="MobiDB-lite"/>
    </source>
</evidence>
<feature type="domain" description="AB hydrolase-1" evidence="2">
    <location>
        <begin position="5"/>
        <end position="115"/>
    </location>
</feature>
<evidence type="ECO:0000313" key="4">
    <source>
        <dbReference type="Proteomes" id="UP000298390"/>
    </source>
</evidence>
<sequence>MKARYDLRGHGRSGKPEDPEAYKSSLYADDFVTLMREFGYTRPILVAWSYGGSYSIPCADTLAGVVYLCAVPYIAPPMFPDSITPPTVALIQSQMAGTDVASYLRDKTAFIDAIWQDIDNVDYRLRLT</sequence>
<accession>A0A4Y9Z1G3</accession>
<evidence type="ECO:0000313" key="3">
    <source>
        <dbReference type="EMBL" id="TFY68454.1"/>
    </source>
</evidence>
<gene>
    <name evidence="3" type="ORF">EVJ58_g994</name>
</gene>
<dbReference type="Proteomes" id="UP000298390">
    <property type="component" value="Unassembled WGS sequence"/>
</dbReference>
<evidence type="ECO:0000259" key="2">
    <source>
        <dbReference type="Pfam" id="PF12697"/>
    </source>
</evidence>
<dbReference type="InterPro" id="IPR000073">
    <property type="entry name" value="AB_hydrolase_1"/>
</dbReference>